<dbReference type="EMBL" id="JAQLGM010000084">
    <property type="protein sequence ID" value="MDB2002660.1"/>
    <property type="molecule type" value="Genomic_DNA"/>
</dbReference>
<dbReference type="Proteomes" id="UP001300871">
    <property type="component" value="Unassembled WGS sequence"/>
</dbReference>
<keyword evidence="2" id="KW-0472">Membrane</keyword>
<comment type="caution">
    <text evidence="3">The sequence shown here is derived from an EMBL/GenBank/DDBJ whole genome shotgun (WGS) entry which is preliminary data.</text>
</comment>
<sequence>MGNTYKKTIVLGLDYSDFSGGITECNRKMGVLTAEFNRASEEAKVYGTETDQLRIKHDFLTQKIELQKKIVSEAAKSYDKATSANKNNEKAVDAADKALLQQRTSLLKLEGQLKETEKAMGAAEKKNDSFGESIRKTADFFGIEMNPALESFASKFDGVNKQLFEGAALIGGITGIYANLSLELSRTADNLLTLSSTSGLSTDTLQELQYASEFVDVSVETMNGSMTKMIRTMSDARDGNKDLQKEFARLGVRYKETDGTLRDAETTFYNLIDALGRVNNETERDSIAMDIFGRSARDLNPLIEAGSKRLRELGNQAHETGYVLSNDLLQSAGELDDEMQEMNRKVEAVKLQLGIALLPILTKLVDIIGSIPTPVLVASAVFGTLLIVFGFVTKAIISFRTQSLLAAAASATLGAGGASATAGLAPLLIVLLAIAAAIALVVGGASAIKESMSEVKTVGNEIVNAAQKSGQSKPKYNARGTEYYGGGETWVGEEGPELVELPRGSRIYSNRESSRMKCSGNTYVFNIQSENVKEFNRLIELAEREQMAYRTGVARI</sequence>
<evidence type="ECO:0000313" key="3">
    <source>
        <dbReference type="EMBL" id="MDB2002660.1"/>
    </source>
</evidence>
<evidence type="ECO:0000313" key="4">
    <source>
        <dbReference type="Proteomes" id="UP001300871"/>
    </source>
</evidence>
<keyword evidence="1" id="KW-0175">Coiled coil</keyword>
<organism evidence="3 4">
    <name type="scientific">Clostridium symbiosum</name>
    <name type="common">Bacteroides symbiosus</name>
    <dbReference type="NCBI Taxonomy" id="1512"/>
    <lineage>
        <taxon>Bacteria</taxon>
        <taxon>Bacillati</taxon>
        <taxon>Bacillota</taxon>
        <taxon>Clostridia</taxon>
        <taxon>Lachnospirales</taxon>
        <taxon>Lachnospiraceae</taxon>
        <taxon>Otoolea</taxon>
    </lineage>
</organism>
<evidence type="ECO:0008006" key="5">
    <source>
        <dbReference type="Google" id="ProtNLM"/>
    </source>
</evidence>
<keyword evidence="2" id="KW-0812">Transmembrane</keyword>
<feature type="transmembrane region" description="Helical" evidence="2">
    <location>
        <begin position="371"/>
        <end position="392"/>
    </location>
</feature>
<feature type="transmembrane region" description="Helical" evidence="2">
    <location>
        <begin position="404"/>
        <end position="422"/>
    </location>
</feature>
<name>A0AAW6B2P7_CLOSY</name>
<protein>
    <recommendedName>
        <fullName evidence="5">Phage tail tape measure protein</fullName>
    </recommendedName>
</protein>
<gene>
    <name evidence="3" type="ORF">PM006_20870</name>
</gene>
<keyword evidence="2" id="KW-1133">Transmembrane helix</keyword>
<dbReference type="AlphaFoldDB" id="A0AAW6B2P7"/>
<evidence type="ECO:0000256" key="2">
    <source>
        <dbReference type="SAM" id="Phobius"/>
    </source>
</evidence>
<proteinExistence type="predicted"/>
<feature type="coiled-coil region" evidence="1">
    <location>
        <begin position="325"/>
        <end position="352"/>
    </location>
</feature>
<dbReference type="RefSeq" id="WP_272124141.1">
    <property type="nucleotide sequence ID" value="NZ_JAQLGH010000082.1"/>
</dbReference>
<reference evidence="3" key="1">
    <citation type="submission" date="2023-01" db="EMBL/GenBank/DDBJ databases">
        <title>Human gut microbiome strain richness.</title>
        <authorList>
            <person name="Chen-Liaw A."/>
        </authorList>
    </citation>
    <scope>NUCLEOTIDE SEQUENCE</scope>
    <source>
        <strain evidence="3">B1_m1001713B170214d0_201011</strain>
    </source>
</reference>
<feature type="transmembrane region" description="Helical" evidence="2">
    <location>
        <begin position="428"/>
        <end position="448"/>
    </location>
</feature>
<evidence type="ECO:0000256" key="1">
    <source>
        <dbReference type="SAM" id="Coils"/>
    </source>
</evidence>
<accession>A0AAW6B2P7</accession>